<dbReference type="Proteomes" id="UP000617402">
    <property type="component" value="Unassembled WGS sequence"/>
</dbReference>
<protein>
    <submittedName>
        <fullName evidence="1">Uncharacterized protein</fullName>
    </submittedName>
</protein>
<dbReference type="EMBL" id="JACVHF010000015">
    <property type="protein sequence ID" value="MBC9785507.1"/>
    <property type="molecule type" value="Genomic_DNA"/>
</dbReference>
<dbReference type="RefSeq" id="WP_188040964.1">
    <property type="nucleotide sequence ID" value="NZ_JACVHF010000015.1"/>
</dbReference>
<name>A0ABR7T414_HELCL</name>
<sequence length="107" mass="12552">MYFRENVLHNEEWFTTEEATRQRALNCAEAQLYRAFRNYQRIDRPLPKDALFEQALWLIRMDETIRKSQQGIKSVSVSGLSITMDKINRISPEVIAILGCRVGRYAD</sequence>
<accession>A0ABR7T414</accession>
<evidence type="ECO:0000313" key="1">
    <source>
        <dbReference type="EMBL" id="MBC9785507.1"/>
    </source>
</evidence>
<keyword evidence="2" id="KW-1185">Reference proteome</keyword>
<comment type="caution">
    <text evidence="1">The sequence shown here is derived from an EMBL/GenBank/DDBJ whole genome shotgun (WGS) entry which is preliminary data.</text>
</comment>
<organism evidence="1 2">
    <name type="scientific">Heliobacterium chlorum</name>
    <dbReference type="NCBI Taxonomy" id="2698"/>
    <lineage>
        <taxon>Bacteria</taxon>
        <taxon>Bacillati</taxon>
        <taxon>Bacillota</taxon>
        <taxon>Clostridia</taxon>
        <taxon>Eubacteriales</taxon>
        <taxon>Heliobacteriaceae</taxon>
        <taxon>Heliobacterium</taxon>
    </lineage>
</organism>
<evidence type="ECO:0000313" key="2">
    <source>
        <dbReference type="Proteomes" id="UP000617402"/>
    </source>
</evidence>
<reference evidence="1 2" key="1">
    <citation type="submission" date="2020-07" db="EMBL/GenBank/DDBJ databases">
        <title>Draft whole-genome sequence of Heliobacterium chlorum DSM 3682, type strain.</title>
        <authorList>
            <person name="Kyndt J.A."/>
            <person name="Meyer T.E."/>
            <person name="Imhoff J.F."/>
        </authorList>
    </citation>
    <scope>NUCLEOTIDE SEQUENCE [LARGE SCALE GENOMIC DNA]</scope>
    <source>
        <strain evidence="1 2">DSM 3682</strain>
    </source>
</reference>
<gene>
    <name evidence="1" type="ORF">H1S01_13450</name>
</gene>
<proteinExistence type="predicted"/>